<name>A0A1I7B8Q5_9FLAO</name>
<sequence length="1600" mass="172254">LYYYCIITLSGGGCSEIVSNTAQVIVQPQAIIDVQPLAFDSICVGGSINNPLTVSYTQGVGNPSYQWFVNGTQITNNSPSFTPPNFNTTGDYFVEVIIDLDGNGCDAVGSDSTHITVLPDPVINLQPIDAIYCQNASNPDTLVVSASGGLGNYSYQWFSNTTNNNTSGNAIPGATDSTFVPNVSNIGDIYYYCEVTQTGANCNVTSNTALIQITPAPVFSTLPLSTQDLCLDGIALPLEVNYQNGTSSANYQWYVNTVNSNSGGVIIPGATSNIYTPLSDSSTLGSNYYYCIISFNIGGCSEIISPVGQVNVYPQPVISIQPLENDSLCAGGTLSSPLEVAYSSGIGNPSYQWYLGNVSLVNDTLSTYTPPMYSTTGNFNYSVEIELDGNGCNLLTSDTSFIVILPDPIITLQPQDAEYCQNSQSTLPLSVSSTGGIGANSYQWYYNVSTNTSAGTLIPGATDSTYIPSTAIVGTVYYYCVLTQTGVDCSTTSQPAAIVVNAPPSIDQHPIGYQELCLGGSTIPLSTSYINGTGTGNYQWYVNTTYSSQNGTIINGATTSSYTPPSNQVDSLYYYCEINFLTGGCDMITSNIATVVINIDPIITVDPIVSQTICFEDPIDSALSISHQGGVGNPIYQWYLVGSPNQAILGETDSSYFPIMNQPGNFNYFVTLNYTGNGCDVDTSQLAEIIVNPLPTLTNIMDTLICNNTLTNISLSASITSNFNWLAIDNPNVSGETLQLQNTSFIQDSLTNTTSSPQIVEYIVTPISIVDNCPGRDTIIQVIVQPDIELSMPTSIEICSGSPVNVLLASNVAAEFSWFVSIDNPNVSGESISTSTNTLINDYLINNSNTNQVVVYSVFPVSTEGNCIGEAQPLVVTVKPPIELISSDSLAVCSNTPLNLHLVANTNVNFSWYADPSVDILNETTSVVNGDIIDDILENLVNFPQEVIYHVIATSTVNGCSSPIIPVSVFVNPIPTVDPLTDTIFCHNEIVAPISFNGPVNGSIYTWTSSNTSTGLYLQNDINSLPGFTANNTSGSINTSTINVLPSFSNFGTTCYGSSTSFNLQVLPQTDVSPLLDIEICDNNNVVQITPSSSIASTQFNWSNSNTDVGLNANGIGHVPAFVATNTSINDIISTVTITPSFVLNNHSCDGVAVDYTITVHPSPKVLNTDIEICSEQSTDILLNATLPSQFEWIATPTPNVYNETSFPLQNNSYINDNLVNNTLTSHVVEYTVTATSNLNGCIGPDSTLEVTVHPLPIVGLEIITDPICEQSPVAFQNNSIGNLDFMWYFGDGDSSFLVNPTHIYDSMGVFNLSLHALNPLNGCTNEIDTIVSILPIPNAEFIISDSIGCDVLNVLFTAEETQPSWNYQWYFGDLDSSAQFGLAGYQFTEIGCHDISLTVTDITGCASNNTMINGVCLYKTPIASIYIDNSTISTFDPTVQFINQSLYATSYVWDFGDGSSSIVEHPVHTYPDYGQNYTIILTASNEIGCSDTTQKTITIKEDLILYVPNTFTPNADDFNNVFKPILAQGYDQHTYNLKIYNRWGELVFESNKPTIGWNGSVHNLGNNICKDGTYTWILEIDALQDGERKQFTGHVNLIK</sequence>
<keyword evidence="3" id="KW-1185">Reference proteome</keyword>
<dbReference type="STRING" id="477690.SAMN05216474_2576"/>
<dbReference type="PROSITE" id="PS50093">
    <property type="entry name" value="PKD"/>
    <property type="match status" value="3"/>
</dbReference>
<dbReference type="Pfam" id="PF18911">
    <property type="entry name" value="PKD_4"/>
    <property type="match status" value="1"/>
</dbReference>
<feature type="non-terminal residue" evidence="2">
    <location>
        <position position="1"/>
    </location>
</feature>
<dbReference type="SUPFAM" id="SSF49299">
    <property type="entry name" value="PKD domain"/>
    <property type="match status" value="3"/>
</dbReference>
<evidence type="ECO:0000313" key="2">
    <source>
        <dbReference type="EMBL" id="SFT83547.1"/>
    </source>
</evidence>
<feature type="domain" description="PKD" evidence="1">
    <location>
        <begin position="1286"/>
        <end position="1334"/>
    </location>
</feature>
<dbReference type="RefSeq" id="WP_090251016.1">
    <property type="nucleotide sequence ID" value="NZ_FPAS01000005.1"/>
</dbReference>
<dbReference type="SMART" id="SM00089">
    <property type="entry name" value="PKD"/>
    <property type="match status" value="3"/>
</dbReference>
<proteinExistence type="predicted"/>
<dbReference type="EMBL" id="FPAS01000005">
    <property type="protein sequence ID" value="SFT83547.1"/>
    <property type="molecule type" value="Genomic_DNA"/>
</dbReference>
<gene>
    <name evidence="2" type="ORF">SAMN05216474_2576</name>
</gene>
<reference evidence="2 3" key="1">
    <citation type="submission" date="2016-10" db="EMBL/GenBank/DDBJ databases">
        <authorList>
            <person name="de Groot N.N."/>
        </authorList>
    </citation>
    <scope>NUCLEOTIDE SEQUENCE [LARGE SCALE GENOMIC DNA]</scope>
    <source>
        <strain evidence="2 3">CGMCC 1.7005</strain>
    </source>
</reference>
<accession>A0A1I7B8Q5</accession>
<evidence type="ECO:0000313" key="3">
    <source>
        <dbReference type="Proteomes" id="UP000236454"/>
    </source>
</evidence>
<dbReference type="InterPro" id="IPR013783">
    <property type="entry name" value="Ig-like_fold"/>
</dbReference>
<dbReference type="InterPro" id="IPR022409">
    <property type="entry name" value="PKD/Chitinase_dom"/>
</dbReference>
<evidence type="ECO:0000259" key="1">
    <source>
        <dbReference type="PROSITE" id="PS50093"/>
    </source>
</evidence>
<dbReference type="InterPro" id="IPR026341">
    <property type="entry name" value="T9SS_type_B"/>
</dbReference>
<dbReference type="NCBIfam" id="TIGR04131">
    <property type="entry name" value="Bac_Flav_CTERM"/>
    <property type="match status" value="1"/>
</dbReference>
<dbReference type="InterPro" id="IPR000601">
    <property type="entry name" value="PKD_dom"/>
</dbReference>
<dbReference type="Pfam" id="PF19406">
    <property type="entry name" value="PKD_5"/>
    <property type="match status" value="4"/>
</dbReference>
<dbReference type="Proteomes" id="UP000236454">
    <property type="component" value="Unassembled WGS sequence"/>
</dbReference>
<feature type="domain" description="PKD" evidence="1">
    <location>
        <begin position="1450"/>
        <end position="1500"/>
    </location>
</feature>
<dbReference type="InterPro" id="IPR045828">
    <property type="entry name" value="PKD_Bacteroidetes"/>
</dbReference>
<dbReference type="CDD" id="cd00146">
    <property type="entry name" value="PKD"/>
    <property type="match status" value="1"/>
</dbReference>
<dbReference type="Pfam" id="PF13585">
    <property type="entry name" value="CHU_C"/>
    <property type="match status" value="1"/>
</dbReference>
<dbReference type="Gene3D" id="2.60.40.2700">
    <property type="match status" value="3"/>
</dbReference>
<dbReference type="OrthoDB" id="607469at2"/>
<organism evidence="2 3">
    <name type="scientific">Lishizhenia tianjinensis</name>
    <dbReference type="NCBI Taxonomy" id="477690"/>
    <lineage>
        <taxon>Bacteria</taxon>
        <taxon>Pseudomonadati</taxon>
        <taxon>Bacteroidota</taxon>
        <taxon>Flavobacteriia</taxon>
        <taxon>Flavobacteriales</taxon>
        <taxon>Crocinitomicaceae</taxon>
        <taxon>Lishizhenia</taxon>
    </lineage>
</organism>
<protein>
    <submittedName>
        <fullName evidence="2">Gliding motility-associated C-terminal domain-containing protein</fullName>
    </submittedName>
</protein>
<feature type="domain" description="PKD" evidence="1">
    <location>
        <begin position="1338"/>
        <end position="1405"/>
    </location>
</feature>
<dbReference type="Gene3D" id="2.60.40.10">
    <property type="entry name" value="Immunoglobulins"/>
    <property type="match status" value="4"/>
</dbReference>
<dbReference type="Pfam" id="PF00801">
    <property type="entry name" value="PKD"/>
    <property type="match status" value="1"/>
</dbReference>
<dbReference type="InterPro" id="IPR035986">
    <property type="entry name" value="PKD_dom_sf"/>
</dbReference>